<accession>X1SLU3</accession>
<feature type="region of interest" description="Disordered" evidence="1">
    <location>
        <begin position="1"/>
        <end position="20"/>
    </location>
</feature>
<organism evidence="2">
    <name type="scientific">marine sediment metagenome</name>
    <dbReference type="NCBI Taxonomy" id="412755"/>
    <lineage>
        <taxon>unclassified sequences</taxon>
        <taxon>metagenomes</taxon>
        <taxon>ecological metagenomes</taxon>
    </lineage>
</organism>
<comment type="caution">
    <text evidence="2">The sequence shown here is derived from an EMBL/GenBank/DDBJ whole genome shotgun (WGS) entry which is preliminary data.</text>
</comment>
<dbReference type="EMBL" id="BARW01014490">
    <property type="protein sequence ID" value="GAI76340.1"/>
    <property type="molecule type" value="Genomic_DNA"/>
</dbReference>
<sequence length="38" mass="3921">GFVSGCIQQEGDGADGQNGDGVIIPADLTQITFLKEKV</sequence>
<reference evidence="2" key="1">
    <citation type="journal article" date="2014" name="Front. Microbiol.">
        <title>High frequency of phylogenetically diverse reductive dehalogenase-homologous genes in deep subseafloor sedimentary metagenomes.</title>
        <authorList>
            <person name="Kawai M."/>
            <person name="Futagami T."/>
            <person name="Toyoda A."/>
            <person name="Takaki Y."/>
            <person name="Nishi S."/>
            <person name="Hori S."/>
            <person name="Arai W."/>
            <person name="Tsubouchi T."/>
            <person name="Morono Y."/>
            <person name="Uchiyama I."/>
            <person name="Ito T."/>
            <person name="Fujiyama A."/>
            <person name="Inagaki F."/>
            <person name="Takami H."/>
        </authorList>
    </citation>
    <scope>NUCLEOTIDE SEQUENCE</scope>
    <source>
        <strain evidence="2">Expedition CK06-06</strain>
    </source>
</reference>
<protein>
    <submittedName>
        <fullName evidence="2">Uncharacterized protein</fullName>
    </submittedName>
</protein>
<proteinExistence type="predicted"/>
<evidence type="ECO:0000256" key="1">
    <source>
        <dbReference type="SAM" id="MobiDB-lite"/>
    </source>
</evidence>
<feature type="non-terminal residue" evidence="2">
    <location>
        <position position="1"/>
    </location>
</feature>
<dbReference type="AlphaFoldDB" id="X1SLU3"/>
<gene>
    <name evidence="2" type="ORF">S12H4_25669</name>
</gene>
<name>X1SLU3_9ZZZZ</name>
<evidence type="ECO:0000313" key="2">
    <source>
        <dbReference type="EMBL" id="GAI76340.1"/>
    </source>
</evidence>